<accession>A0A3Q9EXR5</accession>
<dbReference type="InterPro" id="IPR036689">
    <property type="entry name" value="ESAT-6-like_sf"/>
</dbReference>
<evidence type="ECO:0000313" key="5">
    <source>
        <dbReference type="Proteomes" id="UP000280298"/>
    </source>
</evidence>
<evidence type="ECO:0000256" key="2">
    <source>
        <dbReference type="SAM" id="Phobius"/>
    </source>
</evidence>
<gene>
    <name evidence="4" type="ORF">EJ357_33805</name>
</gene>
<dbReference type="EMBL" id="CP034539">
    <property type="protein sequence ID" value="AZQ37823.1"/>
    <property type="molecule type" value="Genomic_DNA"/>
</dbReference>
<dbReference type="KEGG" id="scya:EJ357_33805"/>
<evidence type="ECO:0000256" key="1">
    <source>
        <dbReference type="SAM" id="Coils"/>
    </source>
</evidence>
<feature type="transmembrane region" description="Helical" evidence="2">
    <location>
        <begin position="254"/>
        <end position="273"/>
    </location>
</feature>
<dbReference type="OrthoDB" id="4140785at2"/>
<keyword evidence="5" id="KW-1185">Reference proteome</keyword>
<name>A0A3Q9EXR5_9ACTN</name>
<dbReference type="AlphaFoldDB" id="A0A3Q9EXR5"/>
<keyword evidence="1" id="KW-0175">Coiled coil</keyword>
<keyword evidence="2" id="KW-0472">Membrane</keyword>
<feature type="coiled-coil region" evidence="1">
    <location>
        <begin position="88"/>
        <end position="195"/>
    </location>
</feature>
<protein>
    <recommendedName>
        <fullName evidence="3">Putative T7SS secretion signal domain-containing protein</fullName>
    </recommendedName>
</protein>
<feature type="domain" description="Putative T7SS secretion signal" evidence="3">
    <location>
        <begin position="18"/>
        <end position="197"/>
    </location>
</feature>
<dbReference type="SUPFAM" id="SSF140453">
    <property type="entry name" value="EsxAB dimer-like"/>
    <property type="match status" value="1"/>
</dbReference>
<dbReference type="Pfam" id="PF21725">
    <property type="entry name" value="T7SS_signal"/>
    <property type="match status" value="1"/>
</dbReference>
<dbReference type="RefSeq" id="WP_126395490.1">
    <property type="nucleotide sequence ID" value="NZ_CP034539.1"/>
</dbReference>
<dbReference type="InterPro" id="IPR049082">
    <property type="entry name" value="T7SS_signal"/>
</dbReference>
<proteinExistence type="predicted"/>
<dbReference type="Proteomes" id="UP000280298">
    <property type="component" value="Chromosome"/>
</dbReference>
<keyword evidence="2" id="KW-0812">Transmembrane</keyword>
<reference evidence="4 5" key="1">
    <citation type="journal article" date="2019" name="Int. J. Syst. Evol. Microbiol.">
        <title>Streptomyces cyaneochromogenes sp. nov., a blue pigment-producing actinomycete from manganese-contaminated soil.</title>
        <authorList>
            <person name="Tang X."/>
            <person name="Zhao J."/>
            <person name="Li K."/>
            <person name="Chen Z."/>
            <person name="Sun Y."/>
            <person name="Gao J."/>
        </authorList>
    </citation>
    <scope>NUCLEOTIDE SEQUENCE [LARGE SCALE GENOMIC DNA]</scope>
    <source>
        <strain evidence="4 5">MK-45</strain>
    </source>
</reference>
<sequence length="414" mass="43967">MGMFDDPNWPGLTFNPAKGDLHTIESLAYDVKTVGDELDEMREMLLSIGKTDGVWDGDAAKKFQDKVGELPKYLKQGHESMNACSRALRSWHDELQTMQQRAKSLEEQALDARKRLDQKNEAVDRVNVKIEGAMFRQLTEQEAKSLSEEADSASAAAKEAAADLQSLIKKGEELRKNWEEQAEKAEKAIREASKNRPPDISIWDKITDGLKGAWDGFKNFLIDNADLFSTISSALAAAALVVNVVPVFGQAASAILGAGSVAFAGAAMAGHIMGGASPLKIGLDALGLIPGGKALWAAAKAPKALATVFGQSSRMARAAHGLMDGIKNPLSTKLINGGIKLFGGKPLPPDLVSLGTKSLATGIGVGKELFGGGGEGHFSKIEQPVRTMPAPGTPPVTTMPYPASPDKFHQSLAA</sequence>
<evidence type="ECO:0000259" key="3">
    <source>
        <dbReference type="Pfam" id="PF21725"/>
    </source>
</evidence>
<organism evidence="4 5">
    <name type="scientific">Streptomyces cyaneochromogenes</name>
    <dbReference type="NCBI Taxonomy" id="2496836"/>
    <lineage>
        <taxon>Bacteria</taxon>
        <taxon>Bacillati</taxon>
        <taxon>Actinomycetota</taxon>
        <taxon>Actinomycetes</taxon>
        <taxon>Kitasatosporales</taxon>
        <taxon>Streptomycetaceae</taxon>
        <taxon>Streptomyces</taxon>
    </lineage>
</organism>
<feature type="transmembrane region" description="Helical" evidence="2">
    <location>
        <begin position="227"/>
        <end position="248"/>
    </location>
</feature>
<dbReference type="Gene3D" id="1.10.287.1060">
    <property type="entry name" value="ESAT-6-like"/>
    <property type="match status" value="1"/>
</dbReference>
<keyword evidence="2" id="KW-1133">Transmembrane helix</keyword>
<evidence type="ECO:0000313" key="4">
    <source>
        <dbReference type="EMBL" id="AZQ37823.1"/>
    </source>
</evidence>